<keyword evidence="4" id="KW-0396">Initiation factor</keyword>
<dbReference type="InterPro" id="IPR045246">
    <property type="entry name" value="Piwi_ago-like"/>
</dbReference>
<feature type="compositionally biased region" description="Polar residues" evidence="1">
    <location>
        <begin position="55"/>
        <end position="75"/>
    </location>
</feature>
<keyword evidence="5" id="KW-1185">Reference proteome</keyword>
<evidence type="ECO:0000259" key="3">
    <source>
        <dbReference type="PROSITE" id="PS50822"/>
    </source>
</evidence>
<dbReference type="EMBL" id="LCWF01000196">
    <property type="protein sequence ID" value="KKY15039.1"/>
    <property type="molecule type" value="Genomic_DNA"/>
</dbReference>
<dbReference type="Pfam" id="PF02170">
    <property type="entry name" value="PAZ"/>
    <property type="match status" value="1"/>
</dbReference>
<proteinExistence type="predicted"/>
<evidence type="ECO:0000256" key="1">
    <source>
        <dbReference type="SAM" id="MobiDB-lite"/>
    </source>
</evidence>
<dbReference type="InterPro" id="IPR032474">
    <property type="entry name" value="Argonaute_N"/>
</dbReference>
<dbReference type="PROSITE" id="PS50821">
    <property type="entry name" value="PAZ"/>
    <property type="match status" value="1"/>
</dbReference>
<dbReference type="Pfam" id="PF16487">
    <property type="entry name" value="ArgoMid"/>
    <property type="match status" value="1"/>
</dbReference>
<reference evidence="4 5" key="1">
    <citation type="submission" date="2015-05" db="EMBL/GenBank/DDBJ databases">
        <title>Distinctive expansion of gene families associated with plant cell wall degradation and secondary metabolism in the genomes of grapevine trunk pathogens.</title>
        <authorList>
            <person name="Lawrence D.P."/>
            <person name="Travadon R."/>
            <person name="Rolshausen P.E."/>
            <person name="Baumgartner K."/>
        </authorList>
    </citation>
    <scope>NUCLEOTIDE SEQUENCE [LARGE SCALE GENOMIC DNA]</scope>
    <source>
        <strain evidence="4">UCRPC4</strain>
    </source>
</reference>
<dbReference type="InterPro" id="IPR012337">
    <property type="entry name" value="RNaseH-like_sf"/>
</dbReference>
<dbReference type="InterPro" id="IPR014811">
    <property type="entry name" value="ArgoL1"/>
</dbReference>
<accession>A0A0G2DWN9</accession>
<dbReference type="Pfam" id="PF16488">
    <property type="entry name" value="ArgoL2"/>
    <property type="match status" value="1"/>
</dbReference>
<feature type="domain" description="Piwi" evidence="3">
    <location>
        <begin position="642"/>
        <end position="948"/>
    </location>
</feature>
<dbReference type="OrthoDB" id="10252740at2759"/>
<protein>
    <submittedName>
        <fullName evidence="4">Putative eukaryotic translation initiation factor 2c</fullName>
    </submittedName>
</protein>
<dbReference type="InterPro" id="IPR003100">
    <property type="entry name" value="PAZ_dom"/>
</dbReference>
<dbReference type="Pfam" id="PF16486">
    <property type="entry name" value="ArgoN"/>
    <property type="match status" value="1"/>
</dbReference>
<sequence length="1003" mass="112045">MVIVKVALPFEEMSGASKNRKGKGNANIVVPTVDGPGSGAGPSGTSSVSHRGSVAAQSVTSQHSTTLSPRLQGPSSPRLPGDASQMSGSYGAPPATSIMTDPALERPALPLDVLRLMDLPASMYNFNFSLDVAVEYTKRPGFNTTGNELTIGLNFYRVSKYPSREIWQYDLNIGNGAEKRVIIEKVWKSRIRLQHLPDPMLFDGNKLGWTTHQHKPEISFVVDLDVEEGRRPNPNSKNSFRVTCRRTKKINLAVIEAFLANRLSFSNDVLEAFNFCQHLLRQGASTNPQLLALKNSFFSRSIQAQELGGGVEVWRGIFQSLRPVHPGSMSVNLDVANTCFWRSMSLQNLMINRFKQSDVNDLALTLRPGQDGQPSGLFSQLRQLKKLRVTVDYQNMPATVKGREFIIKGFINQNAKQYELDITDKDGRTVKTSVYDYFRRKYNVTLRHHNLPLCEMTKKGVMYPIEVIQVSQGNKYNYKLDELQTSNMIKFAVSRPHERIQAIEEGKNLLSWGNDRWMKHFGMEINPNMVKTKARVLPNPQIEFGGNQRHNPGTSGRWDLRGKRFFALPGNPLVSWGIGFFPRTLNSAQRTNFAQALMKQYKGHGATVNNEPFMMDLPQDPVQAAAQLFTSTGNRFRQVPQILVFVVQNKDSWHYHRIKRATDCYHGVVSQVVQSQQASKGNPQYLSNVLMKFNAKLGGSTCKAHAQHKGYDGLRAGTMFIGCDVSHPSPGSEQPSTAALTMSIDRPATRYAAAVQSNGHRVEMVTEANFKSMLKPLVTYWISNVAAGRSPTQVFYMRDGVSEGQYQQVLQQEVPRINAVMREVCGGKPWEGQITVIIASKRHHVRAFPDGRSGDRFGNPLPGTLVERDCTTPHDWDFYLYSHTALQGTSRPVKYTVLRDDAKHSPNHLQNLIYDQCYQYIRSTTSVSLHPAVYYAHLASKRAKAHEDTPDASGPTGGPGHKMAAPSSSEGTAGSTEVPMLKPLCVRNQQGRYTGIEKHMWFV</sequence>
<dbReference type="Gene3D" id="3.30.420.10">
    <property type="entry name" value="Ribonuclease H-like superfamily/Ribonuclease H"/>
    <property type="match status" value="1"/>
</dbReference>
<evidence type="ECO:0000313" key="4">
    <source>
        <dbReference type="EMBL" id="KKY15039.1"/>
    </source>
</evidence>
<dbReference type="CDD" id="cd02846">
    <property type="entry name" value="PAZ_argonaute_like"/>
    <property type="match status" value="1"/>
</dbReference>
<dbReference type="Pfam" id="PF08699">
    <property type="entry name" value="ArgoL1"/>
    <property type="match status" value="1"/>
</dbReference>
<dbReference type="GO" id="GO:0003723">
    <property type="term" value="F:RNA binding"/>
    <property type="evidence" value="ECO:0007669"/>
    <property type="project" value="InterPro"/>
</dbReference>
<name>A0A0G2DWN9_PHACM</name>
<dbReference type="Proteomes" id="UP000053317">
    <property type="component" value="Unassembled WGS sequence"/>
</dbReference>
<feature type="region of interest" description="Disordered" evidence="1">
    <location>
        <begin position="15"/>
        <end position="97"/>
    </location>
</feature>
<reference evidence="4 5" key="2">
    <citation type="submission" date="2015-05" db="EMBL/GenBank/DDBJ databases">
        <authorList>
            <person name="Morales-Cruz A."/>
            <person name="Amrine K.C."/>
            <person name="Cantu D."/>
        </authorList>
    </citation>
    <scope>NUCLEOTIDE SEQUENCE [LARGE SCALE GENOMIC DNA]</scope>
    <source>
        <strain evidence="4">UCRPC4</strain>
    </source>
</reference>
<dbReference type="InterPro" id="IPR032472">
    <property type="entry name" value="ArgoL2"/>
</dbReference>
<dbReference type="Gene3D" id="2.170.260.10">
    <property type="entry name" value="paz domain"/>
    <property type="match status" value="1"/>
</dbReference>
<dbReference type="SMART" id="SM00950">
    <property type="entry name" value="Piwi"/>
    <property type="match status" value="1"/>
</dbReference>
<feature type="region of interest" description="Disordered" evidence="1">
    <location>
        <begin position="945"/>
        <end position="976"/>
    </location>
</feature>
<dbReference type="PROSITE" id="PS50822">
    <property type="entry name" value="PIWI"/>
    <property type="match status" value="1"/>
</dbReference>
<dbReference type="InterPro" id="IPR036085">
    <property type="entry name" value="PAZ_dom_sf"/>
</dbReference>
<organism evidence="4 5">
    <name type="scientific">Phaeomoniella chlamydospora</name>
    <name type="common">Phaeoacremonium chlamydosporum</name>
    <dbReference type="NCBI Taxonomy" id="158046"/>
    <lineage>
        <taxon>Eukaryota</taxon>
        <taxon>Fungi</taxon>
        <taxon>Dikarya</taxon>
        <taxon>Ascomycota</taxon>
        <taxon>Pezizomycotina</taxon>
        <taxon>Eurotiomycetes</taxon>
        <taxon>Chaetothyriomycetidae</taxon>
        <taxon>Phaeomoniellales</taxon>
        <taxon>Phaeomoniellaceae</taxon>
        <taxon>Phaeomoniella</taxon>
    </lineage>
</organism>
<dbReference type="AlphaFoldDB" id="A0A0G2DWN9"/>
<dbReference type="PANTHER" id="PTHR22891">
    <property type="entry name" value="EUKARYOTIC TRANSLATION INITIATION FACTOR 2C"/>
    <property type="match status" value="1"/>
</dbReference>
<dbReference type="CDD" id="cd04657">
    <property type="entry name" value="Piwi_ago-like"/>
    <property type="match status" value="1"/>
</dbReference>
<gene>
    <name evidence="4" type="ORF">UCRPC4_g06467</name>
</gene>
<dbReference type="Pfam" id="PF02171">
    <property type="entry name" value="Piwi"/>
    <property type="match status" value="1"/>
</dbReference>
<dbReference type="Gene3D" id="3.40.50.2300">
    <property type="match status" value="1"/>
</dbReference>
<dbReference type="SUPFAM" id="SSF101690">
    <property type="entry name" value="PAZ domain"/>
    <property type="match status" value="1"/>
</dbReference>
<feature type="domain" description="PAZ" evidence="2">
    <location>
        <begin position="373"/>
        <end position="472"/>
    </location>
</feature>
<feature type="compositionally biased region" description="Polar residues" evidence="1">
    <location>
        <begin position="966"/>
        <end position="975"/>
    </location>
</feature>
<dbReference type="SMART" id="SM01163">
    <property type="entry name" value="DUF1785"/>
    <property type="match status" value="1"/>
</dbReference>
<evidence type="ECO:0000259" key="2">
    <source>
        <dbReference type="PROSITE" id="PS50821"/>
    </source>
</evidence>
<dbReference type="InterPro" id="IPR032473">
    <property type="entry name" value="Argonaute_Mid_dom"/>
</dbReference>
<keyword evidence="4" id="KW-0648">Protein biosynthesis</keyword>
<comment type="caution">
    <text evidence="4">The sequence shown here is derived from an EMBL/GenBank/DDBJ whole genome shotgun (WGS) entry which is preliminary data.</text>
</comment>
<evidence type="ECO:0000313" key="5">
    <source>
        <dbReference type="Proteomes" id="UP000053317"/>
    </source>
</evidence>
<dbReference type="SUPFAM" id="SSF53098">
    <property type="entry name" value="Ribonuclease H-like"/>
    <property type="match status" value="1"/>
</dbReference>
<dbReference type="InterPro" id="IPR003165">
    <property type="entry name" value="Piwi"/>
</dbReference>
<dbReference type="GO" id="GO:0003743">
    <property type="term" value="F:translation initiation factor activity"/>
    <property type="evidence" value="ECO:0007669"/>
    <property type="project" value="UniProtKB-KW"/>
</dbReference>
<dbReference type="InterPro" id="IPR036397">
    <property type="entry name" value="RNaseH_sf"/>
</dbReference>